<sequence>MGTLYLVRHGQASFGAADYDQLSPRGHEQCRLLGAYWRERGQRFDAVFTGTLKRHAQSLAGIVEGLGEALAPVALPGLNEYDSEAVVRAIHPEPLAPPRDPEAVKQHFRLLRQGLLAWMAGETAPAGMPSHAEFSAGVAQALDRVREVGMGRQVLIVSSGGPIATAVAQVLCAPAETFVELNLRIRNSAVTEFAFNPKRHHLVTFNTLPHLDTAETRGYITHA</sequence>
<dbReference type="PANTHER" id="PTHR48100">
    <property type="entry name" value="BROAD-SPECIFICITY PHOSPHATASE YOR283W-RELATED"/>
    <property type="match status" value="1"/>
</dbReference>
<dbReference type="AlphaFoldDB" id="A0A254N4W6"/>
<dbReference type="InterPro" id="IPR050275">
    <property type="entry name" value="PGM_Phosphatase"/>
</dbReference>
<dbReference type="SUPFAM" id="SSF53254">
    <property type="entry name" value="Phosphoglycerate mutase-like"/>
    <property type="match status" value="1"/>
</dbReference>
<gene>
    <name evidence="1" type="ORF">CDO81_24600</name>
</gene>
<evidence type="ECO:0000313" key="1">
    <source>
        <dbReference type="EMBL" id="OWR00675.1"/>
    </source>
</evidence>
<keyword evidence="2" id="KW-1185">Reference proteome</keyword>
<dbReference type="SMART" id="SM00855">
    <property type="entry name" value="PGAM"/>
    <property type="match status" value="1"/>
</dbReference>
<evidence type="ECO:0000313" key="2">
    <source>
        <dbReference type="Proteomes" id="UP000197446"/>
    </source>
</evidence>
<dbReference type="RefSeq" id="WP_088485902.1">
    <property type="nucleotide sequence ID" value="NZ_JBCNLH010000007.1"/>
</dbReference>
<dbReference type="InterPro" id="IPR029033">
    <property type="entry name" value="His_PPase_superfam"/>
</dbReference>
<proteinExistence type="predicted"/>
<comment type="caution">
    <text evidence="1">The sequence shown here is derived from an EMBL/GenBank/DDBJ whole genome shotgun (WGS) entry which is preliminary data.</text>
</comment>
<dbReference type="Proteomes" id="UP000197446">
    <property type="component" value="Unassembled WGS sequence"/>
</dbReference>
<dbReference type="EMBL" id="NISI01000016">
    <property type="protein sequence ID" value="OWR00675.1"/>
    <property type="molecule type" value="Genomic_DNA"/>
</dbReference>
<dbReference type="GO" id="GO:0005737">
    <property type="term" value="C:cytoplasm"/>
    <property type="evidence" value="ECO:0007669"/>
    <property type="project" value="TreeGrafter"/>
</dbReference>
<name>A0A254N4W6_9BURK</name>
<dbReference type="OrthoDB" id="280692at2"/>
<organism evidence="1 2">
    <name type="scientific">Roseateles puraquae</name>
    <dbReference type="NCBI Taxonomy" id="431059"/>
    <lineage>
        <taxon>Bacteria</taxon>
        <taxon>Pseudomonadati</taxon>
        <taxon>Pseudomonadota</taxon>
        <taxon>Betaproteobacteria</taxon>
        <taxon>Burkholderiales</taxon>
        <taxon>Sphaerotilaceae</taxon>
        <taxon>Roseateles</taxon>
    </lineage>
</organism>
<accession>A0A254N4W6</accession>
<reference evidence="1 2" key="1">
    <citation type="journal article" date="2007" name="Int. J. Syst. Evol. Microbiol.">
        <title>Description of Pelomonas aquatica sp. nov. and Pelomonas puraquae sp. nov., isolated from industrial and haemodialysis water.</title>
        <authorList>
            <person name="Gomila M."/>
            <person name="Bowien B."/>
            <person name="Falsen E."/>
            <person name="Moore E.R."/>
            <person name="Lalucat J."/>
        </authorList>
    </citation>
    <scope>NUCLEOTIDE SEQUENCE [LARGE SCALE GENOMIC DNA]</scope>
    <source>
        <strain evidence="1 2">CCUG 52769</strain>
    </source>
</reference>
<dbReference type="PANTHER" id="PTHR48100:SF1">
    <property type="entry name" value="HISTIDINE PHOSPHATASE FAMILY PROTEIN-RELATED"/>
    <property type="match status" value="1"/>
</dbReference>
<dbReference type="CDD" id="cd07067">
    <property type="entry name" value="HP_PGM_like"/>
    <property type="match status" value="1"/>
</dbReference>
<dbReference type="Gene3D" id="3.40.50.1240">
    <property type="entry name" value="Phosphoglycerate mutase-like"/>
    <property type="match status" value="1"/>
</dbReference>
<dbReference type="Pfam" id="PF00300">
    <property type="entry name" value="His_Phos_1"/>
    <property type="match status" value="1"/>
</dbReference>
<dbReference type="InterPro" id="IPR013078">
    <property type="entry name" value="His_Pase_superF_clade-1"/>
</dbReference>
<dbReference type="GO" id="GO:0016791">
    <property type="term" value="F:phosphatase activity"/>
    <property type="evidence" value="ECO:0007669"/>
    <property type="project" value="TreeGrafter"/>
</dbReference>
<protein>
    <submittedName>
        <fullName evidence="1">Histidine phosphatase family protein</fullName>
    </submittedName>
</protein>